<organism evidence="1">
    <name type="scientific">marine sediment metagenome</name>
    <dbReference type="NCBI Taxonomy" id="412755"/>
    <lineage>
        <taxon>unclassified sequences</taxon>
        <taxon>metagenomes</taxon>
        <taxon>ecological metagenomes</taxon>
    </lineage>
</organism>
<evidence type="ECO:0008006" key="2">
    <source>
        <dbReference type="Google" id="ProtNLM"/>
    </source>
</evidence>
<accession>A0A0F9FGG7</accession>
<sequence>MTRNFLTTTAMITALVAGSVAYAEGKPEGQGVAEPLASSSVQLNAETTASTSTYGPRVEGMPAYEEDHSNISRVQYDALSGAVGHEFRSTDGEVIGVVSGVKFNDQGQSELHIDTSGNNKIEADTVVISLSPEGIVEKDGKLVLDMTADEFYTSAVDNGTRGTERVYVISM</sequence>
<gene>
    <name evidence="1" type="ORF">LCGC14_2307600</name>
</gene>
<dbReference type="AlphaFoldDB" id="A0A0F9FGG7"/>
<reference evidence="1" key="1">
    <citation type="journal article" date="2015" name="Nature">
        <title>Complex archaea that bridge the gap between prokaryotes and eukaryotes.</title>
        <authorList>
            <person name="Spang A."/>
            <person name="Saw J.H."/>
            <person name="Jorgensen S.L."/>
            <person name="Zaremba-Niedzwiedzka K."/>
            <person name="Martijn J."/>
            <person name="Lind A.E."/>
            <person name="van Eijk R."/>
            <person name="Schleper C."/>
            <person name="Guy L."/>
            <person name="Ettema T.J."/>
        </authorList>
    </citation>
    <scope>NUCLEOTIDE SEQUENCE</scope>
</reference>
<dbReference type="EMBL" id="LAZR01032679">
    <property type="protein sequence ID" value="KKL50227.1"/>
    <property type="molecule type" value="Genomic_DNA"/>
</dbReference>
<evidence type="ECO:0000313" key="1">
    <source>
        <dbReference type="EMBL" id="KKL50227.1"/>
    </source>
</evidence>
<name>A0A0F9FGG7_9ZZZZ</name>
<proteinExistence type="predicted"/>
<protein>
    <recommendedName>
        <fullName evidence="2">PRC-barrel domain-containing protein</fullName>
    </recommendedName>
</protein>
<comment type="caution">
    <text evidence="1">The sequence shown here is derived from an EMBL/GenBank/DDBJ whole genome shotgun (WGS) entry which is preliminary data.</text>
</comment>